<keyword evidence="2" id="KW-1185">Reference proteome</keyword>
<accession>A0A2Z4LLD4</accession>
<organism evidence="1 2">
    <name type="scientific">Metamycoplasma cloacale</name>
    <dbReference type="NCBI Taxonomy" id="92401"/>
    <lineage>
        <taxon>Bacteria</taxon>
        <taxon>Bacillati</taxon>
        <taxon>Mycoplasmatota</taxon>
        <taxon>Mycoplasmoidales</taxon>
        <taxon>Metamycoplasmataceae</taxon>
        <taxon>Metamycoplasma</taxon>
    </lineage>
</organism>
<dbReference type="RefSeq" id="WP_036437528.1">
    <property type="nucleotide sequence ID" value="NZ_CP030103.1"/>
</dbReference>
<evidence type="ECO:0000313" key="1">
    <source>
        <dbReference type="EMBL" id="AWX42569.1"/>
    </source>
</evidence>
<reference evidence="2" key="1">
    <citation type="submission" date="2018-06" db="EMBL/GenBank/DDBJ databases">
        <title>Complete genome sequences of Mycoplasma anatis, M. anseris and M. cloacale type strains.</title>
        <authorList>
            <person name="Grozner D."/>
            <person name="Forro B."/>
            <person name="Sulyok K.M."/>
            <person name="Marton S."/>
            <person name="Kreizinger Z."/>
            <person name="Banyai K."/>
            <person name="Gyuranecz M."/>
        </authorList>
    </citation>
    <scope>NUCLEOTIDE SEQUENCE [LARGE SCALE GENOMIC DNA]</scope>
    <source>
        <strain evidence="2">NCTC 10199</strain>
    </source>
</reference>
<dbReference type="EMBL" id="CP030103">
    <property type="protein sequence ID" value="AWX42569.1"/>
    <property type="molecule type" value="Genomic_DNA"/>
</dbReference>
<dbReference type="OrthoDB" id="9814627at2"/>
<gene>
    <name evidence="1" type="ORF">DK849_00515</name>
</gene>
<dbReference type="AlphaFoldDB" id="A0A2Z4LLD4"/>
<protein>
    <submittedName>
        <fullName evidence="1">Uncharacterized protein</fullName>
    </submittedName>
</protein>
<evidence type="ECO:0000313" key="2">
    <source>
        <dbReference type="Proteomes" id="UP000249865"/>
    </source>
</evidence>
<name>A0A2Z4LLD4_9BACT</name>
<dbReference type="Proteomes" id="UP000249865">
    <property type="component" value="Chromosome"/>
</dbReference>
<proteinExistence type="predicted"/>
<sequence>MKTTLKKKLYITTALAVMTNIVCWGYILNKKIDHNIDKDNMDFKRNRMNGLLTEAINKAYAYISDNNLTFDKENHIALLQILNDAININKKAPEAITLNEIETAKQNLENKLKTFSLNNSTVMNNKRESLIQRLEQEISKLKGLLLENLFSNHDDIDKSILLEVNEYIKDDNITEIKNSTDLLTILKAIKKTVGYQNIIQGTILNKDKYLVDMLHNTNKNVFSNIEDIESIHSIEIERINKNSNYATNMFLEGDLNNKYLNQVIDIKNNFSKIDKSFFDSFSNLDQDIINFKNQNRSTYLETKLNLLNSQLQKKLQKLTIDEFDKADTYFNDLFIREPNDKVHLWFITTWADKIKNFSKKLFDPSRVANTDSMIDFYYNWANQNNELEALLDKEQFITINSYIILFFTNISYSRNTSYNKLTVADNEFEEYIGWLMNTLDPERSDYISFDMLWHYFSLNYRDYNGEADKLIPFPYHEHGLNSSFLKYKIQKDAELTDKQTIVTRIDNFYNFANKWINARLADENMLKKSEYSLIIEIAKNLLDSFAILSSEAKNSGSTDADIQVIKNKYFDLLRRFDKLEKDIQIKQLWEYHTKVYLDLLEYKYNKELLNNPLFGPLVEKYKLIINNYKNNSFSPDASMEQFELLNTNLKADIVNLCKEKREIELNYWNGIYKENIAKINQANLTDWNNYFTLNKNLLSEIDSISNWDVSNNVSLAKYRAIIIKEYANFILEVYKLISNFKYEDKTLEETKVVGNKILNNWYKFGTTDDQWDIESERLRVELDKINSLFSNDYHSWNNADNRQKILELFQNLNTVVDNSENITSLTNVFDYKKISTDMFEKLINDSSLHPMIKMSLNTKTFEDLYNYWSSSSLSDYLSYIKDHNYDMNVLIKYSTLMFDIEKLINEIKEEGEIGNDVLDIKLANLKVLRKMDAIEIEYHNWIQEFINHKPNLGFEQQLNNWKNILNKEITELKELKYLK</sequence>
<dbReference type="KEGG" id="mclo:DK849_00515"/>